<evidence type="ECO:0000256" key="3">
    <source>
        <dbReference type="ARBA" id="ARBA00005150"/>
    </source>
</evidence>
<feature type="compositionally biased region" description="Polar residues" evidence="21">
    <location>
        <begin position="494"/>
        <end position="506"/>
    </location>
</feature>
<name>A0A916W6K8_9BACT</name>
<sequence>MSYTAAVDHLYALGHELAPASAATRRKFDLAHMRILAEALGDPQASFPSLLIAGTNGKGSTAATLSSILTAAGYRTALYTSPHLIRVNERVQINGLPISDDDFARLYFQVDSAGSALVTEGRLPHHPSFFEALTAVAFLYYAEQKVDIAVLEVGMGGRLDATNIVDPLLSIITDISLDHQEYLGHTITEITREKAGILRSNGTLITLPQHPEANEAIGEVATRLNIRAINAAQFIPPTTVNQTQQAVILTLSETKGKNPRILSEEPRVHPESQLTPNHYTLTLDNQPLEVHSPLTGHHQQRNIALAIAAAIELRNQPSYNLPPKSNQTSYKITHQAIETGIRHTRWPGRLELLPTAPPILLDVAHNPAGAWTLRAAIAQLPDAQPRTLIFSCLRDKSLTEMAQILFPLFDRSSYRPYDNILFCPINSPRTSSVESLLEAARALDIPAHATPDVAAALERARELTPSNGLILVTGSVYLVGEVRSLALTNNATPTYTDQAQTNSTTTDDAEKRG</sequence>
<dbReference type="EMBL" id="BMJB01000001">
    <property type="protein sequence ID" value="GGA71439.1"/>
    <property type="molecule type" value="Genomic_DNA"/>
</dbReference>
<dbReference type="GO" id="GO:0008841">
    <property type="term" value="F:dihydrofolate synthase activity"/>
    <property type="evidence" value="ECO:0007669"/>
    <property type="project" value="UniProtKB-EC"/>
</dbReference>
<dbReference type="InterPro" id="IPR036615">
    <property type="entry name" value="Mur_ligase_C_dom_sf"/>
</dbReference>
<dbReference type="Pfam" id="PF08245">
    <property type="entry name" value="Mur_ligase_M"/>
    <property type="match status" value="1"/>
</dbReference>
<dbReference type="EC" id="6.3.2.17" evidence="6"/>
<dbReference type="EC" id="6.3.2.12" evidence="5"/>
<comment type="caution">
    <text evidence="24">The sequence shown here is derived from an EMBL/GenBank/DDBJ whole genome shotgun (WGS) entry which is preliminary data.</text>
</comment>
<evidence type="ECO:0000256" key="6">
    <source>
        <dbReference type="ARBA" id="ARBA00013025"/>
    </source>
</evidence>
<keyword evidence="9" id="KW-0479">Metal-binding</keyword>
<dbReference type="AlphaFoldDB" id="A0A916W6K8"/>
<feature type="region of interest" description="Disordered" evidence="21">
    <location>
        <begin position="494"/>
        <end position="513"/>
    </location>
</feature>
<dbReference type="PANTHER" id="PTHR11136">
    <property type="entry name" value="FOLYLPOLYGLUTAMATE SYNTHASE-RELATED"/>
    <property type="match status" value="1"/>
</dbReference>
<comment type="pathway">
    <text evidence="3">Cofactor biosynthesis; tetrahydrofolylpolyglutamate biosynthesis.</text>
</comment>
<keyword evidence="25" id="KW-1185">Reference proteome</keyword>
<dbReference type="SUPFAM" id="SSF53623">
    <property type="entry name" value="MurD-like peptide ligases, catalytic domain"/>
    <property type="match status" value="1"/>
</dbReference>
<evidence type="ECO:0000256" key="1">
    <source>
        <dbReference type="ARBA" id="ARBA00002714"/>
    </source>
</evidence>
<comment type="catalytic activity">
    <reaction evidence="20">
        <text>7,8-dihydropteroate + L-glutamate + ATP = 7,8-dihydrofolate + ADP + phosphate + H(+)</text>
        <dbReference type="Rhea" id="RHEA:23584"/>
        <dbReference type="ChEBI" id="CHEBI:15378"/>
        <dbReference type="ChEBI" id="CHEBI:17839"/>
        <dbReference type="ChEBI" id="CHEBI:29985"/>
        <dbReference type="ChEBI" id="CHEBI:30616"/>
        <dbReference type="ChEBI" id="CHEBI:43474"/>
        <dbReference type="ChEBI" id="CHEBI:57451"/>
        <dbReference type="ChEBI" id="CHEBI:456216"/>
        <dbReference type="EC" id="6.3.2.12"/>
    </reaction>
</comment>
<evidence type="ECO:0000256" key="20">
    <source>
        <dbReference type="ARBA" id="ARBA00049161"/>
    </source>
</evidence>
<dbReference type="GO" id="GO:0046656">
    <property type="term" value="P:folic acid biosynthetic process"/>
    <property type="evidence" value="ECO:0007669"/>
    <property type="project" value="UniProtKB-KW"/>
</dbReference>
<dbReference type="RefSeq" id="WP_188759471.1">
    <property type="nucleotide sequence ID" value="NZ_BMJB01000001.1"/>
</dbReference>
<dbReference type="GO" id="GO:0005737">
    <property type="term" value="C:cytoplasm"/>
    <property type="evidence" value="ECO:0007669"/>
    <property type="project" value="TreeGrafter"/>
</dbReference>
<keyword evidence="13" id="KW-0289">Folate biosynthesis</keyword>
<evidence type="ECO:0000259" key="22">
    <source>
        <dbReference type="Pfam" id="PF02875"/>
    </source>
</evidence>
<evidence type="ECO:0000256" key="9">
    <source>
        <dbReference type="ARBA" id="ARBA00022723"/>
    </source>
</evidence>
<evidence type="ECO:0000256" key="10">
    <source>
        <dbReference type="ARBA" id="ARBA00022741"/>
    </source>
</evidence>
<dbReference type="InterPro" id="IPR013221">
    <property type="entry name" value="Mur_ligase_cen"/>
</dbReference>
<feature type="domain" description="Mur ligase C-terminal" evidence="22">
    <location>
        <begin position="348"/>
        <end position="475"/>
    </location>
</feature>
<accession>A0A916W6K8</accession>
<evidence type="ECO:0000259" key="23">
    <source>
        <dbReference type="Pfam" id="PF08245"/>
    </source>
</evidence>
<dbReference type="GO" id="GO:0005524">
    <property type="term" value="F:ATP binding"/>
    <property type="evidence" value="ECO:0007669"/>
    <property type="project" value="UniProtKB-KW"/>
</dbReference>
<reference evidence="24" key="2">
    <citation type="submission" date="2020-09" db="EMBL/GenBank/DDBJ databases">
        <authorList>
            <person name="Sun Q."/>
            <person name="Zhou Y."/>
        </authorList>
    </citation>
    <scope>NUCLEOTIDE SEQUENCE</scope>
    <source>
        <strain evidence="24">CGMCC 1.15447</strain>
    </source>
</reference>
<evidence type="ECO:0000256" key="16">
    <source>
        <dbReference type="ARBA" id="ARBA00032510"/>
    </source>
</evidence>
<proteinExistence type="inferred from homology"/>
<evidence type="ECO:0000256" key="13">
    <source>
        <dbReference type="ARBA" id="ARBA00022909"/>
    </source>
</evidence>
<comment type="catalytic activity">
    <reaction evidence="17">
        <text>(6S)-5,6,7,8-tetrahydrofolyl-(gamma-L-Glu)(n) + L-glutamate + ATP = (6S)-5,6,7,8-tetrahydrofolyl-(gamma-L-Glu)(n+1) + ADP + phosphate + H(+)</text>
        <dbReference type="Rhea" id="RHEA:10580"/>
        <dbReference type="Rhea" id="RHEA-COMP:14738"/>
        <dbReference type="Rhea" id="RHEA-COMP:14740"/>
        <dbReference type="ChEBI" id="CHEBI:15378"/>
        <dbReference type="ChEBI" id="CHEBI:29985"/>
        <dbReference type="ChEBI" id="CHEBI:30616"/>
        <dbReference type="ChEBI" id="CHEBI:43474"/>
        <dbReference type="ChEBI" id="CHEBI:141005"/>
        <dbReference type="ChEBI" id="CHEBI:456216"/>
        <dbReference type="EC" id="6.3.2.17"/>
    </reaction>
</comment>
<dbReference type="SUPFAM" id="SSF53244">
    <property type="entry name" value="MurD-like peptide ligases, peptide-binding domain"/>
    <property type="match status" value="1"/>
</dbReference>
<dbReference type="InterPro" id="IPR004101">
    <property type="entry name" value="Mur_ligase_C"/>
</dbReference>
<organism evidence="24 25">
    <name type="scientific">Edaphobacter acidisoli</name>
    <dbReference type="NCBI Taxonomy" id="2040573"/>
    <lineage>
        <taxon>Bacteria</taxon>
        <taxon>Pseudomonadati</taxon>
        <taxon>Acidobacteriota</taxon>
        <taxon>Terriglobia</taxon>
        <taxon>Terriglobales</taxon>
        <taxon>Acidobacteriaceae</taxon>
        <taxon>Edaphobacter</taxon>
    </lineage>
</organism>
<keyword evidence="8" id="KW-0436">Ligase</keyword>
<comment type="function">
    <text evidence="1">Functions in two distinct reactions of the de novo folate biosynthetic pathway. Catalyzes the addition of a glutamate residue to dihydropteroate (7,8-dihydropteroate or H2Pte) to form dihydrofolate (7,8-dihydrofolate monoglutamate or H2Pte-Glu). Also catalyzes successive additions of L-glutamate to tetrahydrofolate or 10-formyltetrahydrofolate or 5,10-methylenetetrahydrofolate, leading to folylpolyglutamate derivatives.</text>
</comment>
<evidence type="ECO:0000313" key="24">
    <source>
        <dbReference type="EMBL" id="GGA71439.1"/>
    </source>
</evidence>
<evidence type="ECO:0000256" key="12">
    <source>
        <dbReference type="ARBA" id="ARBA00022842"/>
    </source>
</evidence>
<evidence type="ECO:0000256" key="21">
    <source>
        <dbReference type="SAM" id="MobiDB-lite"/>
    </source>
</evidence>
<comment type="catalytic activity">
    <reaction evidence="18">
        <text>10-formyltetrahydrofolyl-(gamma-L-Glu)(n) + L-glutamate + ATP = 10-formyltetrahydrofolyl-(gamma-L-Glu)(n+1) + ADP + phosphate + H(+)</text>
        <dbReference type="Rhea" id="RHEA:51904"/>
        <dbReference type="Rhea" id="RHEA-COMP:13088"/>
        <dbReference type="Rhea" id="RHEA-COMP:14300"/>
        <dbReference type="ChEBI" id="CHEBI:15378"/>
        <dbReference type="ChEBI" id="CHEBI:29985"/>
        <dbReference type="ChEBI" id="CHEBI:30616"/>
        <dbReference type="ChEBI" id="CHEBI:43474"/>
        <dbReference type="ChEBI" id="CHEBI:134413"/>
        <dbReference type="ChEBI" id="CHEBI:456216"/>
        <dbReference type="EC" id="6.3.2.17"/>
    </reaction>
</comment>
<dbReference type="InterPro" id="IPR001645">
    <property type="entry name" value="Folylpolyglutamate_synth"/>
</dbReference>
<dbReference type="PROSITE" id="PS01011">
    <property type="entry name" value="FOLYLPOLYGLU_SYNT_1"/>
    <property type="match status" value="1"/>
</dbReference>
<evidence type="ECO:0000256" key="4">
    <source>
        <dbReference type="ARBA" id="ARBA00008276"/>
    </source>
</evidence>
<protein>
    <recommendedName>
        <fullName evidence="7">Dihydrofolate synthase/folylpolyglutamate synthase</fullName>
        <ecNumber evidence="5">6.3.2.12</ecNumber>
        <ecNumber evidence="6">6.3.2.17</ecNumber>
    </recommendedName>
    <alternativeName>
        <fullName evidence="16">Folylpoly-gamma-glutamate synthetase-dihydrofolate synthetase</fullName>
    </alternativeName>
    <alternativeName>
        <fullName evidence="14">Folylpolyglutamate synthetase</fullName>
    </alternativeName>
    <alternativeName>
        <fullName evidence="15">Tetrahydrofolylpolyglutamate synthase</fullName>
    </alternativeName>
</protein>
<feature type="domain" description="Mur ligase central" evidence="23">
    <location>
        <begin position="52"/>
        <end position="310"/>
    </location>
</feature>
<comment type="catalytic activity">
    <reaction evidence="19">
        <text>(6R)-5,10-methylenetetrahydrofolyl-(gamma-L-Glu)(n) + L-glutamate + ATP = (6R)-5,10-methylenetetrahydrofolyl-(gamma-L-Glu)(n+1) + ADP + phosphate + H(+)</text>
        <dbReference type="Rhea" id="RHEA:51912"/>
        <dbReference type="Rhea" id="RHEA-COMP:13257"/>
        <dbReference type="Rhea" id="RHEA-COMP:13258"/>
        <dbReference type="ChEBI" id="CHEBI:15378"/>
        <dbReference type="ChEBI" id="CHEBI:29985"/>
        <dbReference type="ChEBI" id="CHEBI:30616"/>
        <dbReference type="ChEBI" id="CHEBI:43474"/>
        <dbReference type="ChEBI" id="CHEBI:136572"/>
        <dbReference type="ChEBI" id="CHEBI:456216"/>
        <dbReference type="EC" id="6.3.2.17"/>
    </reaction>
</comment>
<evidence type="ECO:0000256" key="7">
    <source>
        <dbReference type="ARBA" id="ARBA00019357"/>
    </source>
</evidence>
<dbReference type="InterPro" id="IPR036565">
    <property type="entry name" value="Mur-like_cat_sf"/>
</dbReference>
<dbReference type="PANTHER" id="PTHR11136:SF0">
    <property type="entry name" value="DIHYDROFOLATE SYNTHETASE-RELATED"/>
    <property type="match status" value="1"/>
</dbReference>
<dbReference type="NCBIfam" id="TIGR01499">
    <property type="entry name" value="folC"/>
    <property type="match status" value="1"/>
</dbReference>
<dbReference type="GO" id="GO:0046872">
    <property type="term" value="F:metal ion binding"/>
    <property type="evidence" value="ECO:0007669"/>
    <property type="project" value="UniProtKB-KW"/>
</dbReference>
<keyword evidence="10" id="KW-0547">Nucleotide-binding</keyword>
<evidence type="ECO:0000313" key="25">
    <source>
        <dbReference type="Proteomes" id="UP000648801"/>
    </source>
</evidence>
<dbReference type="Gene3D" id="3.90.190.20">
    <property type="entry name" value="Mur ligase, C-terminal domain"/>
    <property type="match status" value="1"/>
</dbReference>
<evidence type="ECO:0000256" key="17">
    <source>
        <dbReference type="ARBA" id="ARBA00047493"/>
    </source>
</evidence>
<comment type="pathway">
    <text evidence="2">Cofactor biosynthesis; tetrahydrofolate biosynthesis; 7,8-dihydrofolate from 2-amino-4-hydroxy-6-hydroxymethyl-7,8-dihydropteridine diphosphate and 4-aminobenzoate: step 2/2.</text>
</comment>
<dbReference type="Pfam" id="PF02875">
    <property type="entry name" value="Mur_ligase_C"/>
    <property type="match status" value="1"/>
</dbReference>
<dbReference type="GO" id="GO:0004326">
    <property type="term" value="F:tetrahydrofolylpolyglutamate synthase activity"/>
    <property type="evidence" value="ECO:0007669"/>
    <property type="project" value="UniProtKB-EC"/>
</dbReference>
<evidence type="ECO:0000256" key="15">
    <source>
        <dbReference type="ARBA" id="ARBA00030592"/>
    </source>
</evidence>
<evidence type="ECO:0000256" key="14">
    <source>
        <dbReference type="ARBA" id="ARBA00030048"/>
    </source>
</evidence>
<gene>
    <name evidence="24" type="ORF">GCM10011507_23860</name>
</gene>
<evidence type="ECO:0000256" key="19">
    <source>
        <dbReference type="ARBA" id="ARBA00049035"/>
    </source>
</evidence>
<dbReference type="PROSITE" id="PS01012">
    <property type="entry name" value="FOLYLPOLYGLU_SYNT_2"/>
    <property type="match status" value="1"/>
</dbReference>
<comment type="similarity">
    <text evidence="4">Belongs to the folylpolyglutamate synthase family.</text>
</comment>
<keyword evidence="11" id="KW-0067">ATP-binding</keyword>
<dbReference type="Gene3D" id="3.40.1190.10">
    <property type="entry name" value="Mur-like, catalytic domain"/>
    <property type="match status" value="1"/>
</dbReference>
<reference evidence="24" key="1">
    <citation type="journal article" date="2014" name="Int. J. Syst. Evol. Microbiol.">
        <title>Complete genome sequence of Corynebacterium casei LMG S-19264T (=DSM 44701T), isolated from a smear-ripened cheese.</title>
        <authorList>
            <consortium name="US DOE Joint Genome Institute (JGI-PGF)"/>
            <person name="Walter F."/>
            <person name="Albersmeier A."/>
            <person name="Kalinowski J."/>
            <person name="Ruckert C."/>
        </authorList>
    </citation>
    <scope>NUCLEOTIDE SEQUENCE</scope>
    <source>
        <strain evidence="24">CGMCC 1.15447</strain>
    </source>
</reference>
<keyword evidence="12" id="KW-0460">Magnesium</keyword>
<evidence type="ECO:0000256" key="5">
    <source>
        <dbReference type="ARBA" id="ARBA00013023"/>
    </source>
</evidence>
<evidence type="ECO:0000256" key="2">
    <source>
        <dbReference type="ARBA" id="ARBA00004799"/>
    </source>
</evidence>
<evidence type="ECO:0000256" key="18">
    <source>
        <dbReference type="ARBA" id="ARBA00047808"/>
    </source>
</evidence>
<dbReference type="Proteomes" id="UP000648801">
    <property type="component" value="Unassembled WGS sequence"/>
</dbReference>
<dbReference type="InterPro" id="IPR018109">
    <property type="entry name" value="Folylpolyglutamate_synth_CS"/>
</dbReference>
<evidence type="ECO:0000256" key="8">
    <source>
        <dbReference type="ARBA" id="ARBA00022598"/>
    </source>
</evidence>
<evidence type="ECO:0000256" key="11">
    <source>
        <dbReference type="ARBA" id="ARBA00022840"/>
    </source>
</evidence>